<evidence type="ECO:0000313" key="3">
    <source>
        <dbReference type="Proteomes" id="UP000005237"/>
    </source>
</evidence>
<feature type="compositionally biased region" description="Polar residues" evidence="1">
    <location>
        <begin position="69"/>
        <end position="107"/>
    </location>
</feature>
<keyword evidence="3" id="KW-1185">Reference proteome</keyword>
<reference evidence="3" key="1">
    <citation type="submission" date="2010-08" db="EMBL/GenBank/DDBJ databases">
        <authorList>
            <consortium name="Caenorhabditis japonica Sequencing Consortium"/>
            <person name="Wilson R.K."/>
        </authorList>
    </citation>
    <scope>NUCLEOTIDE SEQUENCE [LARGE SCALE GENOMIC DNA]</scope>
    <source>
        <strain evidence="3">DF5081</strain>
    </source>
</reference>
<evidence type="ECO:0000256" key="1">
    <source>
        <dbReference type="SAM" id="MobiDB-lite"/>
    </source>
</evidence>
<proteinExistence type="predicted"/>
<reference evidence="2" key="2">
    <citation type="submission" date="2022-06" db="UniProtKB">
        <authorList>
            <consortium name="EnsemblMetazoa"/>
        </authorList>
    </citation>
    <scope>IDENTIFICATION</scope>
    <source>
        <strain evidence="2">DF5081</strain>
    </source>
</reference>
<accession>A0A8R1E7N4</accession>
<dbReference type="EnsemblMetazoa" id="CJA22264.1">
    <property type="protein sequence ID" value="CJA22264.1"/>
    <property type="gene ID" value="WBGene00177836"/>
</dbReference>
<organism evidence="2 3">
    <name type="scientific">Caenorhabditis japonica</name>
    <dbReference type="NCBI Taxonomy" id="281687"/>
    <lineage>
        <taxon>Eukaryota</taxon>
        <taxon>Metazoa</taxon>
        <taxon>Ecdysozoa</taxon>
        <taxon>Nematoda</taxon>
        <taxon>Chromadorea</taxon>
        <taxon>Rhabditida</taxon>
        <taxon>Rhabditina</taxon>
        <taxon>Rhabditomorpha</taxon>
        <taxon>Rhabditoidea</taxon>
        <taxon>Rhabditidae</taxon>
        <taxon>Peloderinae</taxon>
        <taxon>Caenorhabditis</taxon>
    </lineage>
</organism>
<evidence type="ECO:0000313" key="2">
    <source>
        <dbReference type="EnsemblMetazoa" id="CJA22264.1"/>
    </source>
</evidence>
<name>A0A8R1E7N4_CAEJA</name>
<dbReference type="Proteomes" id="UP000005237">
    <property type="component" value="Unassembled WGS sequence"/>
</dbReference>
<feature type="region of interest" description="Disordered" evidence="1">
    <location>
        <begin position="38"/>
        <end position="114"/>
    </location>
</feature>
<dbReference type="AlphaFoldDB" id="A0A8R1E7N4"/>
<protein>
    <submittedName>
        <fullName evidence="2">Uncharacterized protein</fullName>
    </submittedName>
</protein>
<feature type="compositionally biased region" description="Low complexity" evidence="1">
    <location>
        <begin position="38"/>
        <end position="56"/>
    </location>
</feature>
<sequence length="147" mass="16474">MGSTFDLGFTLDFEFFIFVIDFVVKFKAQLRSLLSKPAATYRQQAASRRQTSRATTPDQPANPPRIRSRTLNPANRVATTPDQPANPPQIRSRNLNPTNRVATTPNQPTDPPRIVLTMPNQPTAPSRTVPAARSHRVARLSSIVWIW</sequence>